<dbReference type="Gene3D" id="3.40.50.150">
    <property type="entry name" value="Vaccinia Virus protein VP39"/>
    <property type="match status" value="1"/>
</dbReference>
<keyword evidence="2" id="KW-0489">Methyltransferase</keyword>
<protein>
    <submittedName>
        <fullName evidence="2">SAM-dependent methyltransferase</fullName>
    </submittedName>
</protein>
<accession>A0A2G6KGW8</accession>
<dbReference type="SUPFAM" id="SSF53335">
    <property type="entry name" value="S-adenosyl-L-methionine-dependent methyltransferases"/>
    <property type="match status" value="1"/>
</dbReference>
<name>A0A2G6KGW8_9BACT</name>
<evidence type="ECO:0000313" key="3">
    <source>
        <dbReference type="Proteomes" id="UP000230821"/>
    </source>
</evidence>
<dbReference type="Proteomes" id="UP000230821">
    <property type="component" value="Unassembled WGS sequence"/>
</dbReference>
<comment type="caution">
    <text evidence="2">The sequence shown here is derived from an EMBL/GenBank/DDBJ whole genome shotgun (WGS) entry which is preliminary data.</text>
</comment>
<proteinExistence type="predicted"/>
<dbReference type="GO" id="GO:0032259">
    <property type="term" value="P:methylation"/>
    <property type="evidence" value="ECO:0007669"/>
    <property type="project" value="UniProtKB-KW"/>
</dbReference>
<evidence type="ECO:0000313" key="2">
    <source>
        <dbReference type="EMBL" id="PIE34911.1"/>
    </source>
</evidence>
<dbReference type="GO" id="GO:0008757">
    <property type="term" value="F:S-adenosylmethionine-dependent methyltransferase activity"/>
    <property type="evidence" value="ECO:0007669"/>
    <property type="project" value="InterPro"/>
</dbReference>
<dbReference type="InterPro" id="IPR029063">
    <property type="entry name" value="SAM-dependent_MTases_sf"/>
</dbReference>
<organism evidence="2 3">
    <name type="scientific">candidate division KSB3 bacterium</name>
    <dbReference type="NCBI Taxonomy" id="2044937"/>
    <lineage>
        <taxon>Bacteria</taxon>
        <taxon>candidate division KSB3</taxon>
    </lineage>
</organism>
<gene>
    <name evidence="2" type="ORF">CSA56_06230</name>
</gene>
<sequence>MKIYLQDKKCLAFFEQKATSAFWDAHWETKALAQMIQSSKSDPFFLPQVKKYLSKQSLILEGGCGRAQIVHALVYQGYKAIGIDFAEQTVKAVHRAVPELDVGIGDVFHLPFKENSFDGYISAGVIEHFWEGYDGILKEMQRIIKPGGVLFLSFPCMSFLRKVKAFSKTYRSMASGEAEAFRKTFYQFALNWRHVASDCQRQGFRLIARKKYDGLKGFKDEFTWFKPLLQPIYDGQSSRSLRSFLNRFFTPLAYHCILLVLQNK</sequence>
<keyword evidence="2" id="KW-0808">Transferase</keyword>
<evidence type="ECO:0000259" key="1">
    <source>
        <dbReference type="Pfam" id="PF08241"/>
    </source>
</evidence>
<reference evidence="2 3" key="1">
    <citation type="submission" date="2017-10" db="EMBL/GenBank/DDBJ databases">
        <title>Novel microbial diversity and functional potential in the marine mammal oral microbiome.</title>
        <authorList>
            <person name="Dudek N.K."/>
            <person name="Sun C.L."/>
            <person name="Burstein D."/>
            <person name="Kantor R.S."/>
            <person name="Aliaga Goltsman D.S."/>
            <person name="Bik E.M."/>
            <person name="Thomas B.C."/>
            <person name="Banfield J.F."/>
            <person name="Relman D.A."/>
        </authorList>
    </citation>
    <scope>NUCLEOTIDE SEQUENCE [LARGE SCALE GENOMIC DNA]</scope>
    <source>
        <strain evidence="2">DOLJORAL78_47_16</strain>
    </source>
</reference>
<dbReference type="EMBL" id="PDSK01000071">
    <property type="protein sequence ID" value="PIE34911.1"/>
    <property type="molecule type" value="Genomic_DNA"/>
</dbReference>
<dbReference type="CDD" id="cd02440">
    <property type="entry name" value="AdoMet_MTases"/>
    <property type="match status" value="1"/>
</dbReference>
<feature type="domain" description="Methyltransferase type 11" evidence="1">
    <location>
        <begin position="60"/>
        <end position="152"/>
    </location>
</feature>
<dbReference type="AlphaFoldDB" id="A0A2G6KGW8"/>
<dbReference type="InterPro" id="IPR013216">
    <property type="entry name" value="Methyltransf_11"/>
</dbReference>
<dbReference type="Pfam" id="PF08241">
    <property type="entry name" value="Methyltransf_11"/>
    <property type="match status" value="1"/>
</dbReference>